<evidence type="ECO:0000313" key="5">
    <source>
        <dbReference type="Proteomes" id="UP000683291"/>
    </source>
</evidence>
<dbReference type="KEGG" id="sual:KDD17_07930"/>
<dbReference type="GO" id="GO:0005576">
    <property type="term" value="C:extracellular region"/>
    <property type="evidence" value="ECO:0007669"/>
    <property type="project" value="UniProtKB-SubCell"/>
</dbReference>
<evidence type="ECO:0000313" key="4">
    <source>
        <dbReference type="EMBL" id="QUJ77851.1"/>
    </source>
</evidence>
<dbReference type="Gene3D" id="2.150.10.10">
    <property type="entry name" value="Serralysin-like metalloprotease, C-terminal"/>
    <property type="match status" value="2"/>
</dbReference>
<dbReference type="PROSITE" id="PS00330">
    <property type="entry name" value="HEMOLYSIN_CALCIUM"/>
    <property type="match status" value="1"/>
</dbReference>
<feature type="region of interest" description="Disordered" evidence="3">
    <location>
        <begin position="19"/>
        <end position="39"/>
    </location>
</feature>
<protein>
    <recommendedName>
        <fullName evidence="6">Calcium-binding protein</fullName>
    </recommendedName>
</protein>
<dbReference type="RefSeq" id="WP_212706044.1">
    <property type="nucleotide sequence ID" value="NZ_CP073581.1"/>
</dbReference>
<sequence length="304" mass="31372">MLLGLLPLGLLAFAVDGGSDDDETSVEINGTDDDDRISGEVGSDFLDGEAGDDVLNGRAGNDTIFGRDGDDVLQGEDGDDMLCSGDGDDIISGNRGFDFIEGQEGDDFVSGDYGADTLFGNEGNDTIVGGRGTDDVAGNQGDDLLFSGIINGLPLSLDELEELRDGGSLEDLNGGIEIRDDRFGGRMFGGGGDDDIVIGSGDTVMGGNGDDTFHILSEQTEENFGALINDFTDGEDAITVIVDDIDADNDISVDTDGEDALIRMGDQVLARITGGASTVTADDVTLIAENTVESLFDPNGAAAA</sequence>
<reference evidence="4" key="1">
    <citation type="submission" date="2021-04" db="EMBL/GenBank/DDBJ databases">
        <title>Complete genome sequence for Sulfitobacter sp. strain JK7-1.</title>
        <authorList>
            <person name="Park S.-J."/>
        </authorList>
    </citation>
    <scope>NUCLEOTIDE SEQUENCE</scope>
    <source>
        <strain evidence="4">JK7-1</strain>
    </source>
</reference>
<dbReference type="PANTHER" id="PTHR38340:SF1">
    <property type="entry name" value="S-LAYER PROTEIN"/>
    <property type="match status" value="1"/>
</dbReference>
<dbReference type="InterPro" id="IPR018511">
    <property type="entry name" value="Hemolysin-typ_Ca-bd_CS"/>
</dbReference>
<dbReference type="PRINTS" id="PR00313">
    <property type="entry name" value="CABNDNGRPT"/>
</dbReference>
<name>A0A975JG09_9RHOB</name>
<proteinExistence type="predicted"/>
<dbReference type="PANTHER" id="PTHR38340">
    <property type="entry name" value="S-LAYER PROTEIN"/>
    <property type="match status" value="1"/>
</dbReference>
<dbReference type="InterPro" id="IPR001343">
    <property type="entry name" value="Hemolysn_Ca-bd"/>
</dbReference>
<evidence type="ECO:0000256" key="3">
    <source>
        <dbReference type="SAM" id="MobiDB-lite"/>
    </source>
</evidence>
<keyword evidence="2" id="KW-0964">Secreted</keyword>
<organism evidence="4 5">
    <name type="scientific">Sulfitobacter albidus</name>
    <dbReference type="NCBI Taxonomy" id="2829501"/>
    <lineage>
        <taxon>Bacteria</taxon>
        <taxon>Pseudomonadati</taxon>
        <taxon>Pseudomonadota</taxon>
        <taxon>Alphaproteobacteria</taxon>
        <taxon>Rhodobacterales</taxon>
        <taxon>Roseobacteraceae</taxon>
        <taxon>Sulfitobacter</taxon>
    </lineage>
</organism>
<evidence type="ECO:0008006" key="6">
    <source>
        <dbReference type="Google" id="ProtNLM"/>
    </source>
</evidence>
<feature type="compositionally biased region" description="Acidic residues" evidence="3">
    <location>
        <begin position="19"/>
        <end position="35"/>
    </location>
</feature>
<accession>A0A975JG09</accession>
<dbReference type="Proteomes" id="UP000683291">
    <property type="component" value="Chromosome 1"/>
</dbReference>
<dbReference type="InterPro" id="IPR011049">
    <property type="entry name" value="Serralysin-like_metalloprot_C"/>
</dbReference>
<dbReference type="AlphaFoldDB" id="A0A975JG09"/>
<dbReference type="Pfam" id="PF00353">
    <property type="entry name" value="HemolysinCabind"/>
    <property type="match status" value="3"/>
</dbReference>
<dbReference type="EMBL" id="CP073581">
    <property type="protein sequence ID" value="QUJ77851.1"/>
    <property type="molecule type" value="Genomic_DNA"/>
</dbReference>
<keyword evidence="5" id="KW-1185">Reference proteome</keyword>
<evidence type="ECO:0000256" key="2">
    <source>
        <dbReference type="ARBA" id="ARBA00022525"/>
    </source>
</evidence>
<dbReference type="GO" id="GO:0005509">
    <property type="term" value="F:calcium ion binding"/>
    <property type="evidence" value="ECO:0007669"/>
    <property type="project" value="InterPro"/>
</dbReference>
<dbReference type="SUPFAM" id="SSF51120">
    <property type="entry name" value="beta-Roll"/>
    <property type="match status" value="1"/>
</dbReference>
<comment type="subcellular location">
    <subcellularLocation>
        <location evidence="1">Secreted</location>
    </subcellularLocation>
</comment>
<gene>
    <name evidence="4" type="ORF">KDD17_07930</name>
</gene>
<dbReference type="InterPro" id="IPR050557">
    <property type="entry name" value="RTX_toxin/Mannuronan_C5-epim"/>
</dbReference>
<evidence type="ECO:0000256" key="1">
    <source>
        <dbReference type="ARBA" id="ARBA00004613"/>
    </source>
</evidence>